<dbReference type="Proteomes" id="UP000756921">
    <property type="component" value="Unassembled WGS sequence"/>
</dbReference>
<dbReference type="OrthoDB" id="3795643at2759"/>
<accession>A0A9P6KVG6</accession>
<feature type="compositionally biased region" description="Polar residues" evidence="1">
    <location>
        <begin position="134"/>
        <end position="153"/>
    </location>
</feature>
<feature type="region of interest" description="Disordered" evidence="1">
    <location>
        <begin position="1"/>
        <end position="41"/>
    </location>
</feature>
<dbReference type="EMBL" id="WJXW01000002">
    <property type="protein sequence ID" value="KAF9740335.1"/>
    <property type="molecule type" value="Genomic_DNA"/>
</dbReference>
<feature type="compositionally biased region" description="Low complexity" evidence="1">
    <location>
        <begin position="78"/>
        <end position="93"/>
    </location>
</feature>
<evidence type="ECO:0000313" key="3">
    <source>
        <dbReference type="Proteomes" id="UP000756921"/>
    </source>
</evidence>
<comment type="caution">
    <text evidence="2">The sequence shown here is derived from an EMBL/GenBank/DDBJ whole genome shotgun (WGS) entry which is preliminary data.</text>
</comment>
<feature type="compositionally biased region" description="Basic and acidic residues" evidence="1">
    <location>
        <begin position="30"/>
        <end position="41"/>
    </location>
</feature>
<organism evidence="2 3">
    <name type="scientific">Paraphaeosphaeria minitans</name>
    <dbReference type="NCBI Taxonomy" id="565426"/>
    <lineage>
        <taxon>Eukaryota</taxon>
        <taxon>Fungi</taxon>
        <taxon>Dikarya</taxon>
        <taxon>Ascomycota</taxon>
        <taxon>Pezizomycotina</taxon>
        <taxon>Dothideomycetes</taxon>
        <taxon>Pleosporomycetidae</taxon>
        <taxon>Pleosporales</taxon>
        <taxon>Massarineae</taxon>
        <taxon>Didymosphaeriaceae</taxon>
        <taxon>Paraphaeosphaeria</taxon>
    </lineage>
</organism>
<feature type="region of interest" description="Disordered" evidence="1">
    <location>
        <begin position="702"/>
        <end position="731"/>
    </location>
</feature>
<feature type="compositionally biased region" description="Polar residues" evidence="1">
    <location>
        <begin position="187"/>
        <end position="198"/>
    </location>
</feature>
<feature type="region of interest" description="Disordered" evidence="1">
    <location>
        <begin position="78"/>
        <end position="214"/>
    </location>
</feature>
<dbReference type="AlphaFoldDB" id="A0A9P6KVG6"/>
<protein>
    <submittedName>
        <fullName evidence="2">Uncharacterized protein</fullName>
    </submittedName>
</protein>
<evidence type="ECO:0000256" key="1">
    <source>
        <dbReference type="SAM" id="MobiDB-lite"/>
    </source>
</evidence>
<keyword evidence="3" id="KW-1185">Reference proteome</keyword>
<evidence type="ECO:0000313" key="2">
    <source>
        <dbReference type="EMBL" id="KAF9740335.1"/>
    </source>
</evidence>
<reference evidence="2" key="1">
    <citation type="journal article" date="2020" name="Mol. Plant Microbe Interact.">
        <title>Genome Sequence of the Biocontrol Agent Coniothyrium minitans strain Conio (IMI 134523).</title>
        <authorList>
            <person name="Patel D."/>
            <person name="Shittu T.A."/>
            <person name="Baroncelli R."/>
            <person name="Muthumeenakshi S."/>
            <person name="Osborne T.H."/>
            <person name="Janganan T.K."/>
            <person name="Sreenivasaprasad S."/>
        </authorList>
    </citation>
    <scope>NUCLEOTIDE SEQUENCE</scope>
    <source>
        <strain evidence="2">Conio</strain>
    </source>
</reference>
<sequence>MNPFEDECDNDPNDERMDRALADPGASLGDVKELHPWGDRPKTEQEVLEAIFYPNGVPKPEMEPVSDEIINARLAGSFRSRPRSLSRSTLLESNTDLAPGEITDTDAEAPMKGAHTNGLPKPAPMPSTLKALDTSYTGSPNNKSSRTTLATDQKNIESLDAINSPLPDVDDDTSSSIGLPDAPAPPSNSTQENLSHSVWSEGPAKLSSAEKPAAMAEDDWLKKLDGVSAPDYDGEWEDSPSRAPALMQDKLLEEPAVADPVAIKANTTYSRPVPTVASNLHVVASTPKVPEEKLANQWEDIDLNSPGKKPVQKPNKKSSVSVVANKGNIIKGSTAAAGGKRPTNACQSLAPKTSNIPGSYSQKLIDGKFELLTLVGVSPMPTFTQVKAQADSNLDRGYVPPLKPAKSPTDSNENLIGGEYADVSMDMLDHEMGNAGSKDYPTYHFPGTYDAAKQDTYEAVKNVSSAASSFGSALGVAGVGKTFWSVGSLVGSGARRTGKVVATTATIGAIKLGYKEQIPANLAQWAEETSIDEARKAEKKKPVYKLAGAQYKKGDPRNYVLAENSSAAQQKSINLIDDLDEDDWTTVNVEEGAEQPSEQACKYTLADAHLQNEPRESIYGSFMTAVESTAVVAKHLGRNFWAAARTVRGKQADYLEQKKRAAAWPKNLAELEYVNRIERKQTIPRLNNPHFTKVLDIGTGKVQYTPPNVTDPDDDKNNFDNMAFSDEDPMD</sequence>
<proteinExistence type="predicted"/>
<feature type="compositionally biased region" description="Acidic residues" evidence="1">
    <location>
        <begin position="1"/>
        <end position="12"/>
    </location>
</feature>
<name>A0A9P6KVG6_9PLEO</name>
<feature type="region of interest" description="Disordered" evidence="1">
    <location>
        <begin position="395"/>
        <end position="414"/>
    </location>
</feature>
<gene>
    <name evidence="2" type="ORF">PMIN01_02970</name>
</gene>